<accession>A0A1M6N9J5</accession>
<name>A0A1M6N9J5_9FIRM</name>
<dbReference type="STRING" id="1121950.SAMN02745243_01746"/>
<sequence>MSGRKHHRKINEKKLYRGLAVTFLCLVFAAAILCVLVKDRKFSGKENRNLQMMPAITKDSILSGDTQKDLEAYASDQFLFRDWWIGFQSGVQTVLGRNESHDVFRGKGGYLIQAFADPDEQLLTEQTGAMKNFAADHPDVKTYAIIVPTASYTLADRLPANAPAGDQKSYLDAVAQNLEGSGINFIDVADDLSAHKDEYLYYKTDHHWTSLGAYYAYQAAIDDMELGGSPEDYKSTPVSVNFQGTLVPRSGYGGHTYDQINVYFNEKMDENTVAEYVAEQKKVASLYDSAALKTQNQYEVFTGGNHPLIKVNAGVESDRRLLIFKDSYANCFIPFMTETFRKIVVVDPRYYYEDIEELMKSEKITDVLYLYNADTFSADTSLVPVLENQ</sequence>
<dbReference type="Pfam" id="PF14286">
    <property type="entry name" value="DHHW"/>
    <property type="match status" value="1"/>
</dbReference>
<proteinExistence type="predicted"/>
<dbReference type="OrthoDB" id="175771at2"/>
<gene>
    <name evidence="1" type="ORF">SAMN02745243_01746</name>
</gene>
<evidence type="ECO:0000313" key="2">
    <source>
        <dbReference type="Proteomes" id="UP000184301"/>
    </source>
</evidence>
<keyword evidence="2" id="KW-1185">Reference proteome</keyword>
<reference evidence="1 2" key="1">
    <citation type="submission" date="2016-11" db="EMBL/GenBank/DDBJ databases">
        <authorList>
            <person name="Jaros S."/>
            <person name="Januszkiewicz K."/>
            <person name="Wedrychowicz H."/>
        </authorList>
    </citation>
    <scope>NUCLEOTIDE SEQUENCE [LARGE SCALE GENOMIC DNA]</scope>
    <source>
        <strain evidence="1 2">DSM 15480</strain>
    </source>
</reference>
<dbReference type="InterPro" id="IPR025945">
    <property type="entry name" value="DHHW"/>
</dbReference>
<dbReference type="EMBL" id="FQZY01000022">
    <property type="protein sequence ID" value="SHJ92351.1"/>
    <property type="molecule type" value="Genomic_DNA"/>
</dbReference>
<dbReference type="AlphaFoldDB" id="A0A1M6N9J5"/>
<protein>
    <submittedName>
        <fullName evidence="1">DHHW protein</fullName>
    </submittedName>
</protein>
<dbReference type="Proteomes" id="UP000184301">
    <property type="component" value="Unassembled WGS sequence"/>
</dbReference>
<dbReference type="RefSeq" id="WP_073108646.1">
    <property type="nucleotide sequence ID" value="NZ_FQZY01000022.1"/>
</dbReference>
<organism evidence="1 2">
    <name type="scientific">Hespellia stercorisuis DSM 15480</name>
    <dbReference type="NCBI Taxonomy" id="1121950"/>
    <lineage>
        <taxon>Bacteria</taxon>
        <taxon>Bacillati</taxon>
        <taxon>Bacillota</taxon>
        <taxon>Clostridia</taxon>
        <taxon>Lachnospirales</taxon>
        <taxon>Lachnospiraceae</taxon>
        <taxon>Hespellia</taxon>
    </lineage>
</organism>
<evidence type="ECO:0000313" key="1">
    <source>
        <dbReference type="EMBL" id="SHJ92351.1"/>
    </source>
</evidence>